<accession>A0A066UXI6</accession>
<proteinExistence type="inferred from homology"/>
<evidence type="ECO:0000259" key="5">
    <source>
        <dbReference type="PROSITE" id="PS50931"/>
    </source>
</evidence>
<evidence type="ECO:0000313" key="6">
    <source>
        <dbReference type="EMBL" id="KDN28914.1"/>
    </source>
</evidence>
<feature type="domain" description="HTH lysR-type" evidence="5">
    <location>
        <begin position="1"/>
        <end position="58"/>
    </location>
</feature>
<dbReference type="Gene3D" id="3.40.190.290">
    <property type="match status" value="1"/>
</dbReference>
<evidence type="ECO:0000256" key="3">
    <source>
        <dbReference type="ARBA" id="ARBA00023125"/>
    </source>
</evidence>
<keyword evidence="4" id="KW-0804">Transcription</keyword>
<organism evidence="6 7">
    <name type="scientific">Vibrio fortis</name>
    <dbReference type="NCBI Taxonomy" id="212667"/>
    <lineage>
        <taxon>Bacteria</taxon>
        <taxon>Pseudomonadati</taxon>
        <taxon>Pseudomonadota</taxon>
        <taxon>Gammaproteobacteria</taxon>
        <taxon>Vibrionales</taxon>
        <taxon>Vibrionaceae</taxon>
        <taxon>Vibrio</taxon>
    </lineage>
</organism>
<dbReference type="PANTHER" id="PTHR30427:SF1">
    <property type="entry name" value="TRANSCRIPTIONAL ACTIVATOR PROTEIN LYSR"/>
    <property type="match status" value="1"/>
</dbReference>
<dbReference type="AlphaFoldDB" id="A0A066UXI6"/>
<gene>
    <name evidence="6" type="ORF">VFDL14_22630</name>
</gene>
<dbReference type="Gene3D" id="1.10.10.10">
    <property type="entry name" value="Winged helix-like DNA-binding domain superfamily/Winged helix DNA-binding domain"/>
    <property type="match status" value="1"/>
</dbReference>
<comment type="caution">
    <text evidence="6">The sequence shown here is derived from an EMBL/GenBank/DDBJ whole genome shotgun (WGS) entry which is preliminary data.</text>
</comment>
<keyword evidence="2" id="KW-0805">Transcription regulation</keyword>
<dbReference type="SUPFAM" id="SSF53850">
    <property type="entry name" value="Periplasmic binding protein-like II"/>
    <property type="match status" value="1"/>
</dbReference>
<evidence type="ECO:0000313" key="7">
    <source>
        <dbReference type="Proteomes" id="UP000027219"/>
    </source>
</evidence>
<dbReference type="EMBL" id="JFFR01000013">
    <property type="protein sequence ID" value="KDN28914.1"/>
    <property type="molecule type" value="Genomic_DNA"/>
</dbReference>
<dbReference type="Pfam" id="PF00126">
    <property type="entry name" value="HTH_1"/>
    <property type="match status" value="1"/>
</dbReference>
<dbReference type="GO" id="GO:0010628">
    <property type="term" value="P:positive regulation of gene expression"/>
    <property type="evidence" value="ECO:0007669"/>
    <property type="project" value="TreeGrafter"/>
</dbReference>
<evidence type="ECO:0000256" key="1">
    <source>
        <dbReference type="ARBA" id="ARBA00009437"/>
    </source>
</evidence>
<dbReference type="PANTHER" id="PTHR30427">
    <property type="entry name" value="TRANSCRIPTIONAL ACTIVATOR PROTEIN LYSR"/>
    <property type="match status" value="1"/>
</dbReference>
<keyword evidence="3" id="KW-0238">DNA-binding</keyword>
<dbReference type="GO" id="GO:0043565">
    <property type="term" value="F:sequence-specific DNA binding"/>
    <property type="evidence" value="ECO:0007669"/>
    <property type="project" value="TreeGrafter"/>
</dbReference>
<dbReference type="InterPro" id="IPR005119">
    <property type="entry name" value="LysR_subst-bd"/>
</dbReference>
<name>A0A066UXI6_9VIBR</name>
<dbReference type="InterPro" id="IPR000847">
    <property type="entry name" value="LysR_HTH_N"/>
</dbReference>
<keyword evidence="7" id="KW-1185">Reference proteome</keyword>
<dbReference type="Proteomes" id="UP000027219">
    <property type="component" value="Unassembled WGS sequence"/>
</dbReference>
<protein>
    <submittedName>
        <fullName evidence="6">LysR family transcriptional regulator</fullName>
    </submittedName>
</protein>
<dbReference type="InterPro" id="IPR036390">
    <property type="entry name" value="WH_DNA-bd_sf"/>
</dbReference>
<dbReference type="GO" id="GO:0003700">
    <property type="term" value="F:DNA-binding transcription factor activity"/>
    <property type="evidence" value="ECO:0007669"/>
    <property type="project" value="InterPro"/>
</dbReference>
<reference evidence="6 7" key="1">
    <citation type="submission" date="2014-02" db="EMBL/GenBank/DDBJ databases">
        <title>Vibrio fortis Dalian14 Genome Sequencing.</title>
        <authorList>
            <person name="Wang Y."/>
            <person name="Song L."/>
            <person name="Liu G."/>
            <person name="Ding J."/>
        </authorList>
    </citation>
    <scope>NUCLEOTIDE SEQUENCE [LARGE SCALE GENOMIC DNA]</scope>
    <source>
        <strain evidence="6 7">Dalian14</strain>
    </source>
</reference>
<dbReference type="PROSITE" id="PS50931">
    <property type="entry name" value="HTH_LYSR"/>
    <property type="match status" value="1"/>
</dbReference>
<evidence type="ECO:0000256" key="4">
    <source>
        <dbReference type="ARBA" id="ARBA00023163"/>
    </source>
</evidence>
<dbReference type="SUPFAM" id="SSF46785">
    <property type="entry name" value="Winged helix' DNA-binding domain"/>
    <property type="match status" value="1"/>
</dbReference>
<dbReference type="GO" id="GO:0009089">
    <property type="term" value="P:lysine biosynthetic process via diaminopimelate"/>
    <property type="evidence" value="ECO:0007669"/>
    <property type="project" value="TreeGrafter"/>
</dbReference>
<dbReference type="PRINTS" id="PR00039">
    <property type="entry name" value="HTHLYSR"/>
</dbReference>
<dbReference type="InterPro" id="IPR036388">
    <property type="entry name" value="WH-like_DNA-bd_sf"/>
</dbReference>
<dbReference type="STRING" id="212667.VFDL14_22630"/>
<sequence length="288" mass="31756">MNLRQLEIFYAVMKSGTVSGAAKQLHVSQPNVTRVLSHTEQQLGFALFERVKGRLVPTKEAHLLLPEAEKIYQQLGQFRNLTNRIKAGEKHLTIGAPPILSAAMLSPLIAQLCKSGDYNIEISTGNQDELCDALLKNQIDLAICFGQDAPPSLVQKTLLTSEMCVITPPQDSSDEVICLKQLLSSDKTLIGLDSRDPLGAQLHQAIHALEPEYHPSISVRNYSSAAELVVHEVGCAIVDPWTAHQYKDRVHRARLTPTIDITVSLLYAEHNPLSISARNFVQQLEASL</sequence>
<dbReference type="OrthoDB" id="6624490at2"/>
<evidence type="ECO:0000256" key="2">
    <source>
        <dbReference type="ARBA" id="ARBA00023015"/>
    </source>
</evidence>
<dbReference type="RefSeq" id="WP_032550879.1">
    <property type="nucleotide sequence ID" value="NZ_JFFR01000013.1"/>
</dbReference>
<dbReference type="Pfam" id="PF03466">
    <property type="entry name" value="LysR_substrate"/>
    <property type="match status" value="1"/>
</dbReference>
<comment type="similarity">
    <text evidence="1">Belongs to the LysR transcriptional regulatory family.</text>
</comment>